<dbReference type="InterPro" id="IPR052644">
    <property type="entry name" value="ZMAT3"/>
</dbReference>
<evidence type="ECO:0000313" key="4">
    <source>
        <dbReference type="Proteomes" id="UP000678499"/>
    </source>
</evidence>
<feature type="region of interest" description="Disordered" evidence="1">
    <location>
        <begin position="74"/>
        <end position="96"/>
    </location>
</feature>
<dbReference type="Gene3D" id="3.30.160.60">
    <property type="entry name" value="Classic Zinc Finger"/>
    <property type="match status" value="1"/>
</dbReference>
<proteinExistence type="predicted"/>
<dbReference type="GO" id="GO:0008270">
    <property type="term" value="F:zinc ion binding"/>
    <property type="evidence" value="ECO:0007669"/>
    <property type="project" value="InterPro"/>
</dbReference>
<reference evidence="3" key="1">
    <citation type="submission" date="2020-11" db="EMBL/GenBank/DDBJ databases">
        <authorList>
            <person name="Tran Van P."/>
        </authorList>
    </citation>
    <scope>NUCLEOTIDE SEQUENCE</scope>
</reference>
<evidence type="ECO:0000259" key="2">
    <source>
        <dbReference type="SMART" id="SM00451"/>
    </source>
</evidence>
<dbReference type="EMBL" id="OA882497">
    <property type="protein sequence ID" value="CAD7275692.1"/>
    <property type="molecule type" value="Genomic_DNA"/>
</dbReference>
<keyword evidence="4" id="KW-1185">Reference proteome</keyword>
<feature type="domain" description="U1-type" evidence="2">
    <location>
        <begin position="109"/>
        <end position="143"/>
    </location>
</feature>
<feature type="compositionally biased region" description="Pro residues" evidence="1">
    <location>
        <begin position="80"/>
        <end position="91"/>
    </location>
</feature>
<sequence length="258" mass="29166">MRGYETSNMKHYEPLVHPYHGFGTLGVQPAQHFYFSSANLMGKAVCNPIPYTAPPDTNKLRFPSSGVAPITKIIEEDEPPPPGLTTPPMSPKPGGLDEDGIPRELGEMQKPDSCKLCSVLFSCNLKGQMHYASRGHKRKVKQFTIDYCQKHRLSLPEQFWVKPVVQKVAVPSMRCRICQVSFADNVEADKHFSGICHDRRLDGLPPLRTGFYNKLSGKWQKKPPTAHNLRKKIWWKPVNTYRDDVVEIGSAGQRKVLK</sequence>
<dbReference type="PANTHER" id="PTHR46786:SF1">
    <property type="entry name" value="ZINC FINGER MATRIN-TYPE PROTEIN 3"/>
    <property type="match status" value="1"/>
</dbReference>
<dbReference type="InterPro" id="IPR003604">
    <property type="entry name" value="Matrin/U1-like-C_Znf_C2H2"/>
</dbReference>
<dbReference type="SUPFAM" id="SSF57667">
    <property type="entry name" value="beta-beta-alpha zinc fingers"/>
    <property type="match status" value="1"/>
</dbReference>
<evidence type="ECO:0000256" key="1">
    <source>
        <dbReference type="SAM" id="MobiDB-lite"/>
    </source>
</evidence>
<feature type="domain" description="U1-type" evidence="2">
    <location>
        <begin position="170"/>
        <end position="204"/>
    </location>
</feature>
<dbReference type="GO" id="GO:0003676">
    <property type="term" value="F:nucleic acid binding"/>
    <property type="evidence" value="ECO:0007669"/>
    <property type="project" value="InterPro"/>
</dbReference>
<name>A0A7R9BHZ8_9CRUS</name>
<dbReference type="AlphaFoldDB" id="A0A7R9BHZ8"/>
<protein>
    <recommendedName>
        <fullName evidence="2">U1-type domain-containing protein</fullName>
    </recommendedName>
</protein>
<organism evidence="3">
    <name type="scientific">Notodromas monacha</name>
    <dbReference type="NCBI Taxonomy" id="399045"/>
    <lineage>
        <taxon>Eukaryota</taxon>
        <taxon>Metazoa</taxon>
        <taxon>Ecdysozoa</taxon>
        <taxon>Arthropoda</taxon>
        <taxon>Crustacea</taxon>
        <taxon>Oligostraca</taxon>
        <taxon>Ostracoda</taxon>
        <taxon>Podocopa</taxon>
        <taxon>Podocopida</taxon>
        <taxon>Cypridocopina</taxon>
        <taxon>Cypridoidea</taxon>
        <taxon>Cyprididae</taxon>
        <taxon>Notodromas</taxon>
    </lineage>
</organism>
<dbReference type="OrthoDB" id="434647at2759"/>
<gene>
    <name evidence="3" type="ORF">NMOB1V02_LOCUS3481</name>
</gene>
<dbReference type="Proteomes" id="UP000678499">
    <property type="component" value="Unassembled WGS sequence"/>
</dbReference>
<dbReference type="EMBL" id="CAJPEX010000460">
    <property type="protein sequence ID" value="CAG0915844.1"/>
    <property type="molecule type" value="Genomic_DNA"/>
</dbReference>
<dbReference type="InterPro" id="IPR036236">
    <property type="entry name" value="Znf_C2H2_sf"/>
</dbReference>
<evidence type="ECO:0000313" key="3">
    <source>
        <dbReference type="EMBL" id="CAD7275692.1"/>
    </source>
</evidence>
<dbReference type="SMART" id="SM00451">
    <property type="entry name" value="ZnF_U1"/>
    <property type="match status" value="2"/>
</dbReference>
<dbReference type="PANTHER" id="PTHR46786">
    <property type="entry name" value="ZINC FINGER MATRIN-TYPE PROTEIN 3"/>
    <property type="match status" value="1"/>
</dbReference>
<accession>A0A7R9BHZ8</accession>